<dbReference type="OrthoDB" id="1123084at2"/>
<dbReference type="GO" id="GO:0003700">
    <property type="term" value="F:DNA-binding transcription factor activity"/>
    <property type="evidence" value="ECO:0007669"/>
    <property type="project" value="TreeGrafter"/>
</dbReference>
<dbReference type="InterPro" id="IPR050807">
    <property type="entry name" value="TransReg_Diox_bact_type"/>
</dbReference>
<evidence type="ECO:0000256" key="1">
    <source>
        <dbReference type="ARBA" id="ARBA00007227"/>
    </source>
</evidence>
<dbReference type="Pfam" id="PF01381">
    <property type="entry name" value="HTH_3"/>
    <property type="match status" value="1"/>
</dbReference>
<dbReference type="AlphaFoldDB" id="A0A0D0MID5"/>
<comment type="caution">
    <text evidence="7">The sequence shown here is derived from an EMBL/GenBank/DDBJ whole genome shotgun (WGS) entry which is preliminary data.</text>
</comment>
<dbReference type="InterPro" id="IPR026281">
    <property type="entry name" value="HTH_RamB"/>
</dbReference>
<comment type="similarity">
    <text evidence="1">Belongs to the short-chain fatty acyl-CoA assimilation regulator (ScfR) family.</text>
</comment>
<feature type="domain" description="HTH cro/C1-type" evidence="6">
    <location>
        <begin position="10"/>
        <end position="64"/>
    </location>
</feature>
<dbReference type="SUPFAM" id="SSF47413">
    <property type="entry name" value="lambda repressor-like DNA-binding domains"/>
    <property type="match status" value="1"/>
</dbReference>
<dbReference type="Gene3D" id="1.10.260.40">
    <property type="entry name" value="lambda repressor-like DNA-binding domains"/>
    <property type="match status" value="1"/>
</dbReference>
<dbReference type="PANTHER" id="PTHR46797">
    <property type="entry name" value="HTH-TYPE TRANSCRIPTIONAL REGULATOR"/>
    <property type="match status" value="1"/>
</dbReference>
<dbReference type="CDD" id="cd00093">
    <property type="entry name" value="HTH_XRE"/>
    <property type="match status" value="1"/>
</dbReference>
<dbReference type="Pfam" id="PF09856">
    <property type="entry name" value="ScfRs"/>
    <property type="match status" value="1"/>
</dbReference>
<organism evidence="7 8">
    <name type="scientific">Variovorax paradoxus</name>
    <dbReference type="NCBI Taxonomy" id="34073"/>
    <lineage>
        <taxon>Bacteria</taxon>
        <taxon>Pseudomonadati</taxon>
        <taxon>Pseudomonadota</taxon>
        <taxon>Betaproteobacteria</taxon>
        <taxon>Burkholderiales</taxon>
        <taxon>Comamonadaceae</taxon>
        <taxon>Variovorax</taxon>
    </lineage>
</organism>
<evidence type="ECO:0000256" key="3">
    <source>
        <dbReference type="ARBA" id="ARBA00023125"/>
    </source>
</evidence>
<evidence type="ECO:0000256" key="5">
    <source>
        <dbReference type="SAM" id="MobiDB-lite"/>
    </source>
</evidence>
<evidence type="ECO:0000313" key="7">
    <source>
        <dbReference type="EMBL" id="KIQ32071.1"/>
    </source>
</evidence>
<dbReference type="PIRSF" id="PIRSF019251">
    <property type="entry name" value="Rv0465c"/>
    <property type="match status" value="1"/>
</dbReference>
<evidence type="ECO:0000256" key="2">
    <source>
        <dbReference type="ARBA" id="ARBA00023015"/>
    </source>
</evidence>
<name>A0A0D0MID5_VARPD</name>
<evidence type="ECO:0000256" key="4">
    <source>
        <dbReference type="ARBA" id="ARBA00023163"/>
    </source>
</evidence>
<reference evidence="7 8" key="1">
    <citation type="submission" date="2014-12" db="EMBL/GenBank/DDBJ databases">
        <title>16Stimator: statistical estimation of ribosomal gene copy numbers from draft genome assemblies.</title>
        <authorList>
            <person name="Perisin M.A."/>
            <person name="Vetter M."/>
            <person name="Gilbert J.A."/>
            <person name="Bergelson J."/>
        </authorList>
    </citation>
    <scope>NUCLEOTIDE SEQUENCE [LARGE SCALE GENOMIC DNA]</scope>
    <source>
        <strain evidence="7 8">MEDvA23</strain>
    </source>
</reference>
<dbReference type="GO" id="GO:0003677">
    <property type="term" value="F:DNA binding"/>
    <property type="evidence" value="ECO:0007669"/>
    <property type="project" value="UniProtKB-KW"/>
</dbReference>
<accession>A0A0D0MID5</accession>
<dbReference type="InterPro" id="IPR010359">
    <property type="entry name" value="IrrE_HExxH"/>
</dbReference>
<dbReference type="SMART" id="SM00530">
    <property type="entry name" value="HTH_XRE"/>
    <property type="match status" value="1"/>
</dbReference>
<protein>
    <submittedName>
        <fullName evidence="7">Cro/Cl family transcriptional regulator</fullName>
    </submittedName>
</protein>
<dbReference type="InterPro" id="IPR010982">
    <property type="entry name" value="Lambda_DNA-bd_dom_sf"/>
</dbReference>
<dbReference type="EMBL" id="JXQQ01000028">
    <property type="protein sequence ID" value="KIQ32071.1"/>
    <property type="molecule type" value="Genomic_DNA"/>
</dbReference>
<keyword evidence="2" id="KW-0805">Transcription regulation</keyword>
<dbReference type="InterPro" id="IPR001387">
    <property type="entry name" value="Cro/C1-type_HTH"/>
</dbReference>
<dbReference type="RefSeq" id="WP_042579281.1">
    <property type="nucleotide sequence ID" value="NZ_JXQQ01000028.1"/>
</dbReference>
<dbReference type="InterPro" id="IPR018653">
    <property type="entry name" value="ScfR_C"/>
</dbReference>
<dbReference type="Proteomes" id="UP000032067">
    <property type="component" value="Unassembled WGS sequence"/>
</dbReference>
<evidence type="ECO:0000259" key="6">
    <source>
        <dbReference type="PROSITE" id="PS50943"/>
    </source>
</evidence>
<evidence type="ECO:0000313" key="8">
    <source>
        <dbReference type="Proteomes" id="UP000032067"/>
    </source>
</evidence>
<feature type="compositionally biased region" description="Low complexity" evidence="5">
    <location>
        <begin position="484"/>
        <end position="497"/>
    </location>
</feature>
<dbReference type="PROSITE" id="PS50943">
    <property type="entry name" value="HTH_CROC1"/>
    <property type="match status" value="1"/>
</dbReference>
<keyword evidence="4" id="KW-0804">Transcription</keyword>
<proteinExistence type="inferred from homology"/>
<sequence>MKKTFMGVRLRSLREERGLSQLALAQQLGLSPSYLNQIEQNQRPLTVPVLLRLHATLGVDIQAFSEDEEARLVASLREALADNPGGDAVALAELREVATQMPAVGRALVALHQRHRDAMERLEALAGELGDGRGDLARMPQARPMPFEEVRDFFFAHQNHIAPLDNAAEAFSADWRLREGNPGDRLAQRLLEAHGVQVIPAEDDEGGAQRRFDPATRVLRLSRYLEPGQHAFQLATQLAFLELGDAIDTLVAEAPLSSDTARSLARIGLANYFAAALLLPYGVFLEAAELLRYDIDQLARRFGVGFETICHRLSSLQRPEARGVPFFLIRVDRAGNISKRQSATHFHFSKTGGTCPLWNVYEAFAQPGRVLTQLARMPDGRAYLWIARTVSHGYRGYGSPNKTFSIGLGCDVSHATRLVYSKGMDLRDPEVPTPIGAGCKVCEREACPQRAFPFVGRPLDVDENQSRFMPYAAAPDRYGAARAALKSGASRAPASGSPRRRSP</sequence>
<feature type="region of interest" description="Disordered" evidence="5">
    <location>
        <begin position="484"/>
        <end position="503"/>
    </location>
</feature>
<keyword evidence="3" id="KW-0238">DNA-binding</keyword>
<dbReference type="GO" id="GO:0005829">
    <property type="term" value="C:cytosol"/>
    <property type="evidence" value="ECO:0007669"/>
    <property type="project" value="TreeGrafter"/>
</dbReference>
<gene>
    <name evidence="7" type="ORF">RT97_13540</name>
</gene>
<dbReference type="Pfam" id="PF06114">
    <property type="entry name" value="Peptidase_M78"/>
    <property type="match status" value="1"/>
</dbReference>
<dbReference type="PANTHER" id="PTHR46797:SF23">
    <property type="entry name" value="HTH-TYPE TRANSCRIPTIONAL REGULATOR SUTR"/>
    <property type="match status" value="1"/>
</dbReference>